<evidence type="ECO:0000313" key="3">
    <source>
        <dbReference type="Proteomes" id="UP001165079"/>
    </source>
</evidence>
<keyword evidence="1" id="KW-0472">Membrane</keyword>
<keyword evidence="3" id="KW-1185">Reference proteome</keyword>
<dbReference type="AlphaFoldDB" id="A0A9W6WA04"/>
<gene>
    <name evidence="2" type="ORF">Afil01_19570</name>
</gene>
<proteinExistence type="predicted"/>
<name>A0A9W6WA04_9ACTN</name>
<comment type="caution">
    <text evidence="2">The sequence shown here is derived from an EMBL/GenBank/DDBJ whole genome shotgun (WGS) entry which is preliminary data.</text>
</comment>
<keyword evidence="1" id="KW-1133">Transmembrane helix</keyword>
<keyword evidence="1" id="KW-0812">Transmembrane</keyword>
<dbReference type="EMBL" id="BSTX01000001">
    <property type="protein sequence ID" value="GLZ77150.1"/>
    <property type="molecule type" value="Genomic_DNA"/>
</dbReference>
<accession>A0A9W6WA04</accession>
<protein>
    <submittedName>
        <fullName evidence="2">Uncharacterized protein</fullName>
    </submittedName>
</protein>
<evidence type="ECO:0000256" key="1">
    <source>
        <dbReference type="SAM" id="Phobius"/>
    </source>
</evidence>
<reference evidence="2" key="1">
    <citation type="submission" date="2023-03" db="EMBL/GenBank/DDBJ databases">
        <title>Actinorhabdospora filicis NBRC 111898.</title>
        <authorList>
            <person name="Ichikawa N."/>
            <person name="Sato H."/>
            <person name="Tonouchi N."/>
        </authorList>
    </citation>
    <scope>NUCLEOTIDE SEQUENCE</scope>
    <source>
        <strain evidence="2">NBRC 111898</strain>
    </source>
</reference>
<dbReference type="RefSeq" id="WP_285662280.1">
    <property type="nucleotide sequence ID" value="NZ_BSTX01000001.1"/>
</dbReference>
<evidence type="ECO:0000313" key="2">
    <source>
        <dbReference type="EMBL" id="GLZ77150.1"/>
    </source>
</evidence>
<feature type="transmembrane region" description="Helical" evidence="1">
    <location>
        <begin position="20"/>
        <end position="44"/>
    </location>
</feature>
<organism evidence="2 3">
    <name type="scientific">Actinorhabdospora filicis</name>
    <dbReference type="NCBI Taxonomy" id="1785913"/>
    <lineage>
        <taxon>Bacteria</taxon>
        <taxon>Bacillati</taxon>
        <taxon>Actinomycetota</taxon>
        <taxon>Actinomycetes</taxon>
        <taxon>Micromonosporales</taxon>
        <taxon>Micromonosporaceae</taxon>
        <taxon>Actinorhabdospora</taxon>
    </lineage>
</organism>
<dbReference type="Proteomes" id="UP001165079">
    <property type="component" value="Unassembled WGS sequence"/>
</dbReference>
<sequence>MHGASGASPRPFTDTFGGRLTGSLAVLGVVLAIALGLPALNLMIPGIEDVGGARVELGHGVWFTAPENTSRDVGHDRPNTVQLTVDDALVTATTRAYQRSAQDFAEAVREELKSRPGLQLTGSERSFATAAGVPGVRLEFHSPSQEGYLLILVHNGIAVDVTVSGNGRRGPEDGTYARLDDALATLTFDEARP</sequence>